<dbReference type="Pfam" id="PF01687">
    <property type="entry name" value="Flavokinase"/>
    <property type="match status" value="1"/>
</dbReference>
<evidence type="ECO:0000256" key="9">
    <source>
        <dbReference type="ARBA" id="ARBA00023268"/>
    </source>
</evidence>
<dbReference type="CDD" id="cd02064">
    <property type="entry name" value="FAD_synthetase_N"/>
    <property type="match status" value="1"/>
</dbReference>
<keyword evidence="13" id="KW-1185">Reference proteome</keyword>
<proteinExistence type="inferred from homology"/>
<dbReference type="SMART" id="SM00904">
    <property type="entry name" value="Flavokinase"/>
    <property type="match status" value="1"/>
</dbReference>
<accession>A0ABX8SHI3</accession>
<gene>
    <name evidence="12" type="ORF">KDB89_08895</name>
</gene>
<evidence type="ECO:0000256" key="4">
    <source>
        <dbReference type="ARBA" id="ARBA00022695"/>
    </source>
</evidence>
<evidence type="ECO:0000259" key="11">
    <source>
        <dbReference type="SMART" id="SM00904"/>
    </source>
</evidence>
<evidence type="ECO:0000256" key="3">
    <source>
        <dbReference type="ARBA" id="ARBA00022679"/>
    </source>
</evidence>
<dbReference type="NCBIfam" id="NF004160">
    <property type="entry name" value="PRK05627.1-3"/>
    <property type="match status" value="1"/>
</dbReference>
<comment type="pathway">
    <text evidence="10">Cofactor biosynthesis; FAD biosynthesis; FAD from FMN: step 1/1.</text>
</comment>
<dbReference type="EMBL" id="CP079216">
    <property type="protein sequence ID" value="QXT61905.1"/>
    <property type="molecule type" value="Genomic_DNA"/>
</dbReference>
<dbReference type="Pfam" id="PF06574">
    <property type="entry name" value="FAD_syn"/>
    <property type="match status" value="1"/>
</dbReference>
<keyword evidence="2 10" id="KW-0288">FMN</keyword>
<dbReference type="NCBIfam" id="TIGR00083">
    <property type="entry name" value="ribF"/>
    <property type="match status" value="1"/>
</dbReference>
<keyword evidence="5 10" id="KW-0547">Nucleotide-binding</keyword>
<keyword evidence="9" id="KW-0511">Multifunctional enzyme</keyword>
<dbReference type="PANTHER" id="PTHR22749">
    <property type="entry name" value="RIBOFLAVIN KINASE/FMN ADENYLYLTRANSFERASE"/>
    <property type="match status" value="1"/>
</dbReference>
<dbReference type="EC" id="2.7.1.26" evidence="10"/>
<keyword evidence="7 10" id="KW-0274">FAD</keyword>
<protein>
    <recommendedName>
        <fullName evidence="10">Riboflavin biosynthesis protein</fullName>
    </recommendedName>
    <domain>
        <recommendedName>
            <fullName evidence="10">Riboflavin kinase</fullName>
            <ecNumber evidence="10">2.7.1.26</ecNumber>
        </recommendedName>
        <alternativeName>
            <fullName evidence="10">Flavokinase</fullName>
        </alternativeName>
    </domain>
    <domain>
        <recommendedName>
            <fullName evidence="10">FMN adenylyltransferase</fullName>
            <ecNumber evidence="10">2.7.7.2</ecNumber>
        </recommendedName>
        <alternativeName>
            <fullName evidence="10">FAD pyrophosphorylase</fullName>
        </alternativeName>
        <alternativeName>
            <fullName evidence="10">FAD synthase</fullName>
        </alternativeName>
    </domain>
</protein>
<dbReference type="PANTHER" id="PTHR22749:SF6">
    <property type="entry name" value="RIBOFLAVIN KINASE"/>
    <property type="match status" value="1"/>
</dbReference>
<dbReference type="InterPro" id="IPR023468">
    <property type="entry name" value="Riboflavin_kinase"/>
</dbReference>
<dbReference type="PIRSF" id="PIRSF004491">
    <property type="entry name" value="FAD_Synth"/>
    <property type="match status" value="1"/>
</dbReference>
<keyword evidence="3 10" id="KW-0808">Transferase</keyword>
<sequence>MARFRLRCWCEDVTLSPVKDIEHGSVVVVGNFDGVHQGHRKVLTEANRDTHHPLIVVTFWPHPVSVLRPDKAPQLLTDLRTRIELLKAAGASEVRVIRFTRDVAAMSPAAFVERFLLPLRPVRVVVGENFRFGNRASGDVSTLAELGKGHFEVRPMSLASVDEEISCSTGVRAALEAGDVRTAALHLGRPFRFRGVVEVGDQRGRELGFPTANLAVPNEMAVPADGVYAGWLTRLDEPDAPRLPAAISVGTNPTFDGADHRVESYVLGRTDLELYGVEIGVDFVDRIRGQVRFAGIAALIDQMNDDVAATRVMLAIDD</sequence>
<dbReference type="Proteomes" id="UP000824504">
    <property type="component" value="Chromosome"/>
</dbReference>
<keyword evidence="8 10" id="KW-0067">ATP-binding</keyword>
<reference evidence="12 13" key="1">
    <citation type="submission" date="2021-07" db="EMBL/GenBank/DDBJ databases">
        <title>complete genome sequencing of Tessaracoccus sp.J1M15.</title>
        <authorList>
            <person name="Bae J.-W."/>
            <person name="Kim D.-y."/>
        </authorList>
    </citation>
    <scope>NUCLEOTIDE SEQUENCE [LARGE SCALE GENOMIC DNA]</scope>
    <source>
        <strain evidence="12 13">J1M15</strain>
    </source>
</reference>
<dbReference type="EC" id="2.7.7.2" evidence="10"/>
<evidence type="ECO:0000256" key="5">
    <source>
        <dbReference type="ARBA" id="ARBA00022741"/>
    </source>
</evidence>
<keyword evidence="1 10" id="KW-0285">Flavoprotein</keyword>
<dbReference type="GO" id="GO:0003919">
    <property type="term" value="F:FMN adenylyltransferase activity"/>
    <property type="evidence" value="ECO:0007669"/>
    <property type="project" value="UniProtKB-EC"/>
</dbReference>
<evidence type="ECO:0000256" key="10">
    <source>
        <dbReference type="PIRNR" id="PIRNR004491"/>
    </source>
</evidence>
<dbReference type="GO" id="GO:0008531">
    <property type="term" value="F:riboflavin kinase activity"/>
    <property type="evidence" value="ECO:0007669"/>
    <property type="project" value="UniProtKB-EC"/>
</dbReference>
<comment type="catalytic activity">
    <reaction evidence="10">
        <text>riboflavin + ATP = FMN + ADP + H(+)</text>
        <dbReference type="Rhea" id="RHEA:14357"/>
        <dbReference type="ChEBI" id="CHEBI:15378"/>
        <dbReference type="ChEBI" id="CHEBI:30616"/>
        <dbReference type="ChEBI" id="CHEBI:57986"/>
        <dbReference type="ChEBI" id="CHEBI:58210"/>
        <dbReference type="ChEBI" id="CHEBI:456216"/>
        <dbReference type="EC" id="2.7.1.26"/>
    </reaction>
</comment>
<evidence type="ECO:0000313" key="13">
    <source>
        <dbReference type="Proteomes" id="UP000824504"/>
    </source>
</evidence>
<evidence type="ECO:0000256" key="2">
    <source>
        <dbReference type="ARBA" id="ARBA00022643"/>
    </source>
</evidence>
<comment type="catalytic activity">
    <reaction evidence="10">
        <text>FMN + ATP + H(+) = FAD + diphosphate</text>
        <dbReference type="Rhea" id="RHEA:17237"/>
        <dbReference type="ChEBI" id="CHEBI:15378"/>
        <dbReference type="ChEBI" id="CHEBI:30616"/>
        <dbReference type="ChEBI" id="CHEBI:33019"/>
        <dbReference type="ChEBI" id="CHEBI:57692"/>
        <dbReference type="ChEBI" id="CHEBI:58210"/>
        <dbReference type="EC" id="2.7.7.2"/>
    </reaction>
</comment>
<dbReference type="InterPro" id="IPR004821">
    <property type="entry name" value="Cyt_trans-like"/>
</dbReference>
<name>A0ABX8SHI3_9ACTN</name>
<evidence type="ECO:0000256" key="8">
    <source>
        <dbReference type="ARBA" id="ARBA00022840"/>
    </source>
</evidence>
<evidence type="ECO:0000313" key="12">
    <source>
        <dbReference type="EMBL" id="QXT61905.1"/>
    </source>
</evidence>
<comment type="pathway">
    <text evidence="10">Cofactor biosynthesis; FMN biosynthesis; FMN from riboflavin (ATP route): step 1/1.</text>
</comment>
<evidence type="ECO:0000256" key="6">
    <source>
        <dbReference type="ARBA" id="ARBA00022777"/>
    </source>
</evidence>
<feature type="domain" description="Riboflavin kinase" evidence="11">
    <location>
        <begin position="186"/>
        <end position="315"/>
    </location>
</feature>
<organism evidence="12 13">
    <name type="scientific">Tessaracoccus palaemonis</name>
    <dbReference type="NCBI Taxonomy" id="2829499"/>
    <lineage>
        <taxon>Bacteria</taxon>
        <taxon>Bacillati</taxon>
        <taxon>Actinomycetota</taxon>
        <taxon>Actinomycetes</taxon>
        <taxon>Propionibacteriales</taxon>
        <taxon>Propionibacteriaceae</taxon>
        <taxon>Tessaracoccus</taxon>
    </lineage>
</organism>
<dbReference type="InterPro" id="IPR002606">
    <property type="entry name" value="Riboflavin_kinase_bac"/>
</dbReference>
<keyword evidence="4 10" id="KW-0548">Nucleotidyltransferase</keyword>
<comment type="similarity">
    <text evidence="10">Belongs to the ribF family.</text>
</comment>
<evidence type="ECO:0000256" key="1">
    <source>
        <dbReference type="ARBA" id="ARBA00022630"/>
    </source>
</evidence>
<dbReference type="InterPro" id="IPR015864">
    <property type="entry name" value="FAD_synthase"/>
</dbReference>
<evidence type="ECO:0000256" key="7">
    <source>
        <dbReference type="ARBA" id="ARBA00022827"/>
    </source>
</evidence>
<dbReference type="InterPro" id="IPR015865">
    <property type="entry name" value="Riboflavin_kinase_bac/euk"/>
</dbReference>
<keyword evidence="6 10" id="KW-0418">Kinase</keyword>
<dbReference type="NCBIfam" id="TIGR00125">
    <property type="entry name" value="cyt_tran_rel"/>
    <property type="match status" value="1"/>
</dbReference>